<dbReference type="PROSITE" id="PS51205">
    <property type="entry name" value="VPS9"/>
    <property type="match status" value="1"/>
</dbReference>
<proteinExistence type="predicted"/>
<feature type="compositionally biased region" description="Basic and acidic residues" evidence="1">
    <location>
        <begin position="241"/>
        <end position="250"/>
    </location>
</feature>
<dbReference type="Gene3D" id="1.20.1050.80">
    <property type="entry name" value="VPS9 domain"/>
    <property type="match status" value="1"/>
</dbReference>
<evidence type="ECO:0000313" key="4">
    <source>
        <dbReference type="Proteomes" id="UP000245699"/>
    </source>
</evidence>
<protein>
    <recommendedName>
        <fullName evidence="2">VPS9 domain-containing protein</fullName>
    </recommendedName>
</protein>
<reference evidence="3 4" key="1">
    <citation type="journal article" date="2018" name="MBio">
        <title>Comparative Genomics Reveals the Core Gene Toolbox for the Fungus-Insect Symbiosis.</title>
        <authorList>
            <person name="Wang Y."/>
            <person name="Stata M."/>
            <person name="Wang W."/>
            <person name="Stajich J.E."/>
            <person name="White M.M."/>
            <person name="Moncalvo J.M."/>
        </authorList>
    </citation>
    <scope>NUCLEOTIDE SEQUENCE [LARGE SCALE GENOMIC DNA]</scope>
    <source>
        <strain evidence="3 4">AUS-77-4</strain>
    </source>
</reference>
<gene>
    <name evidence="3" type="ORF">BB559_003520</name>
</gene>
<dbReference type="SMART" id="SM00167">
    <property type="entry name" value="VPS9"/>
    <property type="match status" value="1"/>
</dbReference>
<evidence type="ECO:0000256" key="1">
    <source>
        <dbReference type="SAM" id="MobiDB-lite"/>
    </source>
</evidence>
<dbReference type="Proteomes" id="UP000245699">
    <property type="component" value="Unassembled WGS sequence"/>
</dbReference>
<accession>A0A2T9YKU7</accession>
<dbReference type="InterPro" id="IPR003123">
    <property type="entry name" value="VPS9"/>
</dbReference>
<keyword evidence="4" id="KW-1185">Reference proteome</keyword>
<dbReference type="OrthoDB" id="5599040at2759"/>
<name>A0A2T9YKU7_9FUNG</name>
<dbReference type="SUPFAM" id="SSF109993">
    <property type="entry name" value="VPS9 domain"/>
    <property type="match status" value="1"/>
</dbReference>
<feature type="compositionally biased region" description="Polar residues" evidence="1">
    <location>
        <begin position="267"/>
        <end position="276"/>
    </location>
</feature>
<dbReference type="InterPro" id="IPR037191">
    <property type="entry name" value="VPS9_dom_sf"/>
</dbReference>
<sequence length="805" mass="90766">MRRSRISIKYSSPDLNSNPPTHPLAQNISDSQLTEKPIDNPLAIQTQHINRNVTNPQQQKDEPFNESFNPYWIHFKTSPNLKQTRSMMLGNKSIVLALPIIKTEEKTEEKTSEQLEILIDNYIFYAQSNYEFKKSENIRFTTSSGIFGTLKSDKILVQGFLPDEHTINQLIQDQSNNKGSKQVKTMFDVLLNSDESTEYTILTSKEIQIFENSSGGNINVIFINKEIENVKNNHYNSNIESKPKNIDKPHSVNTESISNKIKGDGNDITSNSNTKGKSIDEQNKLDSLDNKIKTLNESFANKVKQLVSNGKLFAKCLQRQSYSSETSGNGYIALNIQEIETMFNNLVDFSTKFSEKLAALIEPQKQKKSIGLRDFSFTLSKQQKNYAEPSNFKNLESLAKEWQDQIEIVIHTIRNSVSLALANSQSNELEDSLYNLDIEDLAKTVEQSLFDYHYTEIIDAILFLGGSANEDLLSSQIASLSLAGIELTHLGIPHLYLEDTTNCEENEDGSKSLNPSKDKHDELVLRIGEKLEGIHKMTTISEILNSVVLAVEYGSALIMQSKNIMETKNNYEKESETSKEMEIPRIDQYRLSQNVNADLLLPVLIYSLIKTNPTHIFTTLQLIDMFHSKLLIDSFSSYCLTSLMAAVMYLQNVRLDDLKIDKNVTHTTDSGLDIDHIQASPKTNILGGIHEIPDFLYRVPLVSNVGNLGYGLVSGVAGAAAGVYGAVVNRRSFSPPLGNREMIKVSNIENENPKQLLKEKNELKFAPINTDFLNIKIHDLKVSQLPELLDSYQQLANYIIQQTNK</sequence>
<comment type="caution">
    <text evidence="3">The sequence shown here is derived from an EMBL/GenBank/DDBJ whole genome shotgun (WGS) entry which is preliminary data.</text>
</comment>
<feature type="region of interest" description="Disordered" evidence="1">
    <location>
        <begin position="1"/>
        <end position="24"/>
    </location>
</feature>
<feature type="compositionally biased region" description="Polar residues" evidence="1">
    <location>
        <begin position="9"/>
        <end position="24"/>
    </location>
</feature>
<dbReference type="Pfam" id="PF02204">
    <property type="entry name" value="VPS9"/>
    <property type="match status" value="1"/>
</dbReference>
<organism evidence="3 4">
    <name type="scientific">Furculomyces boomerangus</name>
    <dbReference type="NCBI Taxonomy" id="61424"/>
    <lineage>
        <taxon>Eukaryota</taxon>
        <taxon>Fungi</taxon>
        <taxon>Fungi incertae sedis</taxon>
        <taxon>Zoopagomycota</taxon>
        <taxon>Kickxellomycotina</taxon>
        <taxon>Harpellomycetes</taxon>
        <taxon>Harpellales</taxon>
        <taxon>Harpellaceae</taxon>
        <taxon>Furculomyces</taxon>
    </lineage>
</organism>
<feature type="domain" description="VPS9" evidence="2">
    <location>
        <begin position="467"/>
        <end position="659"/>
    </location>
</feature>
<dbReference type="STRING" id="61424.A0A2T9YKU7"/>
<evidence type="ECO:0000313" key="3">
    <source>
        <dbReference type="EMBL" id="PVU92955.1"/>
    </source>
</evidence>
<evidence type="ECO:0000259" key="2">
    <source>
        <dbReference type="PROSITE" id="PS51205"/>
    </source>
</evidence>
<dbReference type="EMBL" id="MBFT01000340">
    <property type="protein sequence ID" value="PVU92955.1"/>
    <property type="molecule type" value="Genomic_DNA"/>
</dbReference>
<dbReference type="AlphaFoldDB" id="A0A2T9YKU7"/>
<feature type="region of interest" description="Disordered" evidence="1">
    <location>
        <begin position="235"/>
        <end position="280"/>
    </location>
</feature>